<dbReference type="AlphaFoldDB" id="A0AAV9Y250"/>
<name>A0AAV9Y250_9CRYT</name>
<evidence type="ECO:0000313" key="1">
    <source>
        <dbReference type="EMBL" id="KAK6591026.1"/>
    </source>
</evidence>
<dbReference type="EMBL" id="JAWDEY010000002">
    <property type="protein sequence ID" value="KAK6591026.1"/>
    <property type="molecule type" value="Genomic_DNA"/>
</dbReference>
<sequence length="1131" mass="131947">MMLGFGLQPSELFNYFYKDDEPSFLDQSWFQNSIEFKYSRYVFILVTFLLKGDKTIEELSTSYSTLYNNEVNFIIRIIEEYSSHNNNCFPFIDETLNRLKTLDLSNITEIEELVTHIGLNFESEKGILNLMFGLAFKFYFDDSVTETEDLGLDLTNSIANYLFLAYSIDYLTWELITFEYIGMIKKKKVVQTDIIDIEFNQELESLFFLLINPYNICPCTLTILLLYKSKIDSCSGLKHNSYFLITRNIIEKIMSFISHTLMKMSPDLAELSFAIIYIRVLSFSSVHLQTELGRKLLQEKFLAPSKLGDPALAPPHLDRFILNSFSSVEELWMEISKNESFFQSILATVPSFELSISIISLKTNNLELKKKNLLLILIFSLCNCLSLNGVINANALNILRCICEKSQGLLENVVNYLLFFLGNCSYLLSSSSNNFLRIFSLLFNKFHDLTISTGMVNSIFNLVRISTTLKLSDSTMLKFLESFPKLISSCNLENYRKKIEYTDVTLMDLIYNNQCCFLSHLFWCNPSLIAIMLKSMTIKIDHIFPFVSSISIVVSNIQKKINKFQSFNSFPKEKPTDIEQCSCDEISDSSGLLNQLNMKKYIDFLTETNNLDNIIVVILDFLSEWLRSNNETISIELMQNKYFFNIQNTSLQTEVTNNHQFIFLLYLFSRTMDYERFDQILNKIKLQNVPWRGFLRWINFWKQENYKNILNSRIWKVLFSEIMAILTPESFYVPLMPICNVKLSSEKSLINSGYIIRERINKWLFERKCLIDSCKCTDRINDSTLYWLELFYMEPNMTFYSSIESLFSIGIDSDSGTFLDLLSEFYTNEDKIRDLFISPENYFNSNLKYFFGKNSVEILCNIYLMMLNLYQIIRDQNLVVNCLRNMDYEVFCIVWNKIIYLADFENKLTIKQFSMFVTTILGKNNDVAKYLIENGIQYNYGESNKSLNTFLEKIQLLTRLICQNNIQMTKEQFILPKIANNIDKLLNTKTITESWGKYNVTKRVGIVGYEIENQIIHCVLLLLWLSNIVIEPRNITFLPLIERTIVRVFCITQEIIKLKNEVEIYENLTENFTIFLGSSLNFVTTISTSFPQINTSLLETIDALKQLIIDNNDNNLDLFRVLNSIKESIIS</sequence>
<accession>A0AAV9Y250</accession>
<organism evidence="1 2">
    <name type="scientific">Cryptosporidium xiaoi</name>
    <dbReference type="NCBI Taxonomy" id="659607"/>
    <lineage>
        <taxon>Eukaryota</taxon>
        <taxon>Sar</taxon>
        <taxon>Alveolata</taxon>
        <taxon>Apicomplexa</taxon>
        <taxon>Conoidasida</taxon>
        <taxon>Coccidia</taxon>
        <taxon>Eucoccidiorida</taxon>
        <taxon>Eimeriorina</taxon>
        <taxon>Cryptosporidiidae</taxon>
        <taxon>Cryptosporidium</taxon>
    </lineage>
</organism>
<proteinExistence type="predicted"/>
<dbReference type="Proteomes" id="UP001311799">
    <property type="component" value="Unassembled WGS sequence"/>
</dbReference>
<comment type="caution">
    <text evidence="1">The sequence shown here is derived from an EMBL/GenBank/DDBJ whole genome shotgun (WGS) entry which is preliminary data.</text>
</comment>
<keyword evidence="2" id="KW-1185">Reference proteome</keyword>
<evidence type="ECO:0000313" key="2">
    <source>
        <dbReference type="Proteomes" id="UP001311799"/>
    </source>
</evidence>
<gene>
    <name evidence="1" type="ORF">RS030_111738</name>
</gene>
<reference evidence="1 2" key="1">
    <citation type="submission" date="2023-10" db="EMBL/GenBank/DDBJ databases">
        <title>Comparative genomics analysis reveals potential genetic determinants of host preference in Cryptosporidium xiaoi.</title>
        <authorList>
            <person name="Xiao L."/>
            <person name="Li J."/>
        </authorList>
    </citation>
    <scope>NUCLEOTIDE SEQUENCE [LARGE SCALE GENOMIC DNA]</scope>
    <source>
        <strain evidence="1 2">52996</strain>
    </source>
</reference>
<protein>
    <submittedName>
        <fullName evidence="1">Uncharacterized protein</fullName>
    </submittedName>
</protein>